<evidence type="ECO:0000313" key="4">
    <source>
        <dbReference type="Proteomes" id="UP000004959"/>
    </source>
</evidence>
<reference evidence="3 4" key="1">
    <citation type="journal article" date="2012" name="PLoS ONE">
        <title>Functional divergence in the genus oenococcus as predicted by genome sequencing of the newly-described species, Oenococcus kitaharae.</title>
        <authorList>
            <person name="Borneman A.R."/>
            <person name="McCarthy J.M."/>
            <person name="Chambers P.J."/>
            <person name="Bartowsky E.J."/>
        </authorList>
    </citation>
    <scope>NUCLEOTIDE SEQUENCE [LARGE SCALE GENOMIC DNA]</scope>
    <source>
        <strain evidence="4">DSM17330</strain>
    </source>
</reference>
<organism evidence="3 4">
    <name type="scientific">Oenococcus kitaharae DSM 17330</name>
    <dbReference type="NCBI Taxonomy" id="1045004"/>
    <lineage>
        <taxon>Bacteria</taxon>
        <taxon>Bacillati</taxon>
        <taxon>Bacillota</taxon>
        <taxon>Bacilli</taxon>
        <taxon>Lactobacillales</taxon>
        <taxon>Lactobacillaceae</taxon>
        <taxon>Oenococcus</taxon>
    </lineage>
</organism>
<dbReference type="PATRIC" id="fig|1045004.4.peg.1248"/>
<dbReference type="GO" id="GO:0005524">
    <property type="term" value="F:ATP binding"/>
    <property type="evidence" value="ECO:0007669"/>
    <property type="project" value="UniProtKB-UniRule"/>
</dbReference>
<dbReference type="STRING" id="336988.NT96_07000"/>
<dbReference type="PROSITE" id="PS50011">
    <property type="entry name" value="PROTEIN_KINASE_DOM"/>
    <property type="match status" value="1"/>
</dbReference>
<dbReference type="eggNOG" id="COG0515">
    <property type="taxonomic scope" value="Bacteria"/>
</dbReference>
<dbReference type="CDD" id="cd00180">
    <property type="entry name" value="PKc"/>
    <property type="match status" value="1"/>
</dbReference>
<dbReference type="Pfam" id="PF00069">
    <property type="entry name" value="Pkinase"/>
    <property type="match status" value="1"/>
</dbReference>
<comment type="caution">
    <text evidence="3">The sequence shown here is derived from an EMBL/GenBank/DDBJ whole genome shotgun (WGS) entry which is preliminary data.</text>
</comment>
<keyword evidence="3" id="KW-0808">Transferase</keyword>
<dbReference type="AlphaFoldDB" id="G9WGU0"/>
<keyword evidence="1" id="KW-0067">ATP-binding</keyword>
<dbReference type="InterPro" id="IPR053235">
    <property type="entry name" value="Ser_Thr_kinase"/>
</dbReference>
<dbReference type="GO" id="GO:0004674">
    <property type="term" value="F:protein serine/threonine kinase activity"/>
    <property type="evidence" value="ECO:0007669"/>
    <property type="project" value="UniProtKB-KW"/>
</dbReference>
<dbReference type="InterPro" id="IPR017441">
    <property type="entry name" value="Protein_kinase_ATP_BS"/>
</dbReference>
<keyword evidence="3" id="KW-0723">Serine/threonine-protein kinase</keyword>
<gene>
    <name evidence="3" type="ORF">OKIT_1265</name>
</gene>
<dbReference type="HOGENOM" id="CLU_697652_0_0_9"/>
<dbReference type="Proteomes" id="UP000004959">
    <property type="component" value="Chromosome"/>
</dbReference>
<dbReference type="SMART" id="SM00220">
    <property type="entry name" value="S_TKc"/>
    <property type="match status" value="1"/>
</dbReference>
<dbReference type="EMBL" id="AFVZ01000001">
    <property type="protein sequence ID" value="EHN59348.1"/>
    <property type="molecule type" value="Genomic_DNA"/>
</dbReference>
<proteinExistence type="predicted"/>
<keyword evidence="1" id="KW-0547">Nucleotide-binding</keyword>
<protein>
    <submittedName>
        <fullName evidence="3">Putative serine/threonine protein kinase</fullName>
    </submittedName>
</protein>
<accession>G9WGU0</accession>
<keyword evidence="3" id="KW-0418">Kinase</keyword>
<evidence type="ECO:0000256" key="1">
    <source>
        <dbReference type="PROSITE-ProRule" id="PRU10141"/>
    </source>
</evidence>
<feature type="domain" description="Protein kinase" evidence="2">
    <location>
        <begin position="158"/>
        <end position="402"/>
    </location>
</feature>
<name>G9WGU0_9LACO</name>
<dbReference type="PANTHER" id="PTHR24361">
    <property type="entry name" value="MITOGEN-ACTIVATED KINASE KINASE KINASE"/>
    <property type="match status" value="1"/>
</dbReference>
<dbReference type="GO" id="GO:0005737">
    <property type="term" value="C:cytoplasm"/>
    <property type="evidence" value="ECO:0007669"/>
    <property type="project" value="TreeGrafter"/>
</dbReference>
<dbReference type="PROSITE" id="PS00107">
    <property type="entry name" value="PROTEIN_KINASE_ATP"/>
    <property type="match status" value="1"/>
</dbReference>
<dbReference type="Gene3D" id="1.10.510.10">
    <property type="entry name" value="Transferase(Phosphotransferase) domain 1"/>
    <property type="match status" value="1"/>
</dbReference>
<dbReference type="InterPro" id="IPR011009">
    <property type="entry name" value="Kinase-like_dom_sf"/>
</dbReference>
<keyword evidence="4" id="KW-1185">Reference proteome</keyword>
<dbReference type="SUPFAM" id="SSF56112">
    <property type="entry name" value="Protein kinase-like (PK-like)"/>
    <property type="match status" value="1"/>
</dbReference>
<evidence type="ECO:0000313" key="3">
    <source>
        <dbReference type="EMBL" id="EHN59348.1"/>
    </source>
</evidence>
<dbReference type="RefSeq" id="WP_007746210.1">
    <property type="nucleotide sequence ID" value="NZ_CM001398.1"/>
</dbReference>
<sequence length="402" mass="47086">MSNGDLDNFIAAELQKLDKDINLDFQDLYVDFKNSDLINLLSTLQSLISSDYVTDSFAMNQRLPTDDNEAYFWAPESRKILSHIRTIERLQDFLVGNEDEFQIDSYYKNIFDNSLKFLKPTGGSVIPPHTAEVTLYLKKPIFLKSEKFNIKRSNESNWINKQLIGQGSYARIYKYNDPFYKTTFILKSAQPDLNDQELRRFKQEFAILRKLDSPYIVKVYDYNETNNTYTMEYMKSDLDKFINHNNNKPDFNKSTRFSIVNQLFAAYKYVHDQGELQRDVNPKNILINQYGDQTIVVKLSDFNLAKIPNSEITESVSEVKGHLKYIDPALPDYDFKHYGIKNEIYSIALVINFVMTGKESFKTTKNEQFDHFMQKATDLNINNRYENVSEMKAAFKKIIFDE</sequence>
<dbReference type="InterPro" id="IPR000719">
    <property type="entry name" value="Prot_kinase_dom"/>
</dbReference>
<feature type="binding site" evidence="1">
    <location>
        <position position="187"/>
    </location>
    <ligand>
        <name>ATP</name>
        <dbReference type="ChEBI" id="CHEBI:30616"/>
    </ligand>
</feature>
<evidence type="ECO:0000259" key="2">
    <source>
        <dbReference type="PROSITE" id="PS50011"/>
    </source>
</evidence>
<dbReference type="OrthoDB" id="9788659at2"/>